<protein>
    <submittedName>
        <fullName evidence="2">Uncharacterized protein, isoform B</fullName>
    </submittedName>
</protein>
<dbReference type="InParanoid" id="A0A0Q9WLQ1"/>
<dbReference type="InterPro" id="IPR006578">
    <property type="entry name" value="MADF-dom"/>
</dbReference>
<dbReference type="Proteomes" id="UP000008792">
    <property type="component" value="Unassembled WGS sequence"/>
</dbReference>
<evidence type="ECO:0000313" key="3">
    <source>
        <dbReference type="Proteomes" id="UP000008792"/>
    </source>
</evidence>
<dbReference type="OrthoDB" id="8775784at2759"/>
<sequence length="271" mass="31515">MTHNSTTVLSSTPVKRRGGQHTIWTREKIYKLIELYRASECLWNHYSELYKNKSCRNKAINRICTALEISKIDYGKKVHNLRNQFNSELKKYEARLEKTGGKKVVSPKTRRWEHFETLMFLRPFIEPRPGYHQPQIKQKVVKRHRISTFNDNTEPQLSTIENQLEDIIQLQILSCKDTTDANAKEQGTCEVQRSCSSIKTYSCSPSFIQSGGQSCVALSESRHSSLRDQWDSFGELIANELRNLKSSISRKKLKRKIMQVMLEVGEEDDKE</sequence>
<dbReference type="AlphaFoldDB" id="A0A0Q9WLQ1"/>
<dbReference type="FunCoup" id="A0A0Q9WLQ1">
    <property type="interactions" value="10"/>
</dbReference>
<dbReference type="Pfam" id="PF10545">
    <property type="entry name" value="MADF_DNA_bdg"/>
    <property type="match status" value="1"/>
</dbReference>
<accession>A0A0Q9WLQ1</accession>
<reference evidence="2 3" key="1">
    <citation type="journal article" date="2007" name="Nature">
        <title>Evolution of genes and genomes on the Drosophila phylogeny.</title>
        <authorList>
            <consortium name="Drosophila 12 Genomes Consortium"/>
            <person name="Clark A.G."/>
            <person name="Eisen M.B."/>
            <person name="Smith D.R."/>
            <person name="Bergman C.M."/>
            <person name="Oliver B."/>
            <person name="Markow T.A."/>
            <person name="Kaufman T.C."/>
            <person name="Kellis M."/>
            <person name="Gelbart W."/>
            <person name="Iyer V.N."/>
            <person name="Pollard D.A."/>
            <person name="Sackton T.B."/>
            <person name="Larracuente A.M."/>
            <person name="Singh N.D."/>
            <person name="Abad J.P."/>
            <person name="Abt D.N."/>
            <person name="Adryan B."/>
            <person name="Aguade M."/>
            <person name="Akashi H."/>
            <person name="Anderson W.W."/>
            <person name="Aquadro C.F."/>
            <person name="Ardell D.H."/>
            <person name="Arguello R."/>
            <person name="Artieri C.G."/>
            <person name="Barbash D.A."/>
            <person name="Barker D."/>
            <person name="Barsanti P."/>
            <person name="Batterham P."/>
            <person name="Batzoglou S."/>
            <person name="Begun D."/>
            <person name="Bhutkar A."/>
            <person name="Blanco E."/>
            <person name="Bosak S.A."/>
            <person name="Bradley R.K."/>
            <person name="Brand A.D."/>
            <person name="Brent M.R."/>
            <person name="Brooks A.N."/>
            <person name="Brown R.H."/>
            <person name="Butlin R.K."/>
            <person name="Caggese C."/>
            <person name="Calvi B.R."/>
            <person name="Bernardo de Carvalho A."/>
            <person name="Caspi A."/>
            <person name="Castrezana S."/>
            <person name="Celniker S.E."/>
            <person name="Chang J.L."/>
            <person name="Chapple C."/>
            <person name="Chatterji S."/>
            <person name="Chinwalla A."/>
            <person name="Civetta A."/>
            <person name="Clifton S.W."/>
            <person name="Comeron J.M."/>
            <person name="Costello J.C."/>
            <person name="Coyne J.A."/>
            <person name="Daub J."/>
            <person name="David R.G."/>
            <person name="Delcher A.L."/>
            <person name="Delehaunty K."/>
            <person name="Do C.B."/>
            <person name="Ebling H."/>
            <person name="Edwards K."/>
            <person name="Eickbush T."/>
            <person name="Evans J.D."/>
            <person name="Filipski A."/>
            <person name="Findeiss S."/>
            <person name="Freyhult E."/>
            <person name="Fulton L."/>
            <person name="Fulton R."/>
            <person name="Garcia A.C."/>
            <person name="Gardiner A."/>
            <person name="Garfield D.A."/>
            <person name="Garvin B.E."/>
            <person name="Gibson G."/>
            <person name="Gilbert D."/>
            <person name="Gnerre S."/>
            <person name="Godfrey J."/>
            <person name="Good R."/>
            <person name="Gotea V."/>
            <person name="Gravely B."/>
            <person name="Greenberg A.J."/>
            <person name="Griffiths-Jones S."/>
            <person name="Gross S."/>
            <person name="Guigo R."/>
            <person name="Gustafson E.A."/>
            <person name="Haerty W."/>
            <person name="Hahn M.W."/>
            <person name="Halligan D.L."/>
            <person name="Halpern A.L."/>
            <person name="Halter G.M."/>
            <person name="Han M.V."/>
            <person name="Heger A."/>
            <person name="Hillier L."/>
            <person name="Hinrichs A.S."/>
            <person name="Holmes I."/>
            <person name="Hoskins R.A."/>
            <person name="Hubisz M.J."/>
            <person name="Hultmark D."/>
            <person name="Huntley M.A."/>
            <person name="Jaffe D.B."/>
            <person name="Jagadeeshan S."/>
            <person name="Jeck W.R."/>
            <person name="Johnson J."/>
            <person name="Jones C.D."/>
            <person name="Jordan W.C."/>
            <person name="Karpen G.H."/>
            <person name="Kataoka E."/>
            <person name="Keightley P.D."/>
            <person name="Kheradpour P."/>
            <person name="Kirkness E.F."/>
            <person name="Koerich L.B."/>
            <person name="Kristiansen K."/>
            <person name="Kudrna D."/>
            <person name="Kulathinal R.J."/>
            <person name="Kumar S."/>
            <person name="Kwok R."/>
            <person name="Lander E."/>
            <person name="Langley C.H."/>
            <person name="Lapoint R."/>
            <person name="Lazzaro B.P."/>
            <person name="Lee S.J."/>
            <person name="Levesque L."/>
            <person name="Li R."/>
            <person name="Lin C.F."/>
            <person name="Lin M.F."/>
            <person name="Lindblad-Toh K."/>
            <person name="Llopart A."/>
            <person name="Long M."/>
            <person name="Low L."/>
            <person name="Lozovsky E."/>
            <person name="Lu J."/>
            <person name="Luo M."/>
            <person name="Machado C.A."/>
            <person name="Makalowski W."/>
            <person name="Marzo M."/>
            <person name="Matsuda M."/>
            <person name="Matzkin L."/>
            <person name="McAllister B."/>
            <person name="McBride C.S."/>
            <person name="McKernan B."/>
            <person name="McKernan K."/>
            <person name="Mendez-Lago M."/>
            <person name="Minx P."/>
            <person name="Mollenhauer M.U."/>
            <person name="Montooth K."/>
            <person name="Mount S.M."/>
            <person name="Mu X."/>
            <person name="Myers E."/>
            <person name="Negre B."/>
            <person name="Newfeld S."/>
            <person name="Nielsen R."/>
            <person name="Noor M.A."/>
            <person name="O'Grady P."/>
            <person name="Pachter L."/>
            <person name="Papaceit M."/>
            <person name="Parisi M.J."/>
            <person name="Parisi M."/>
            <person name="Parts L."/>
            <person name="Pedersen J.S."/>
            <person name="Pesole G."/>
            <person name="Phillippy A.M."/>
            <person name="Ponting C.P."/>
            <person name="Pop M."/>
            <person name="Porcelli D."/>
            <person name="Powell J.R."/>
            <person name="Prohaska S."/>
            <person name="Pruitt K."/>
            <person name="Puig M."/>
            <person name="Quesneville H."/>
            <person name="Ram K.R."/>
            <person name="Rand D."/>
            <person name="Rasmussen M.D."/>
            <person name="Reed L.K."/>
            <person name="Reenan R."/>
            <person name="Reily A."/>
            <person name="Remington K.A."/>
            <person name="Rieger T.T."/>
            <person name="Ritchie M.G."/>
            <person name="Robin C."/>
            <person name="Rogers Y.H."/>
            <person name="Rohde C."/>
            <person name="Rozas J."/>
            <person name="Rubenfield M.J."/>
            <person name="Ruiz A."/>
            <person name="Russo S."/>
            <person name="Salzberg S.L."/>
            <person name="Sanchez-Gracia A."/>
            <person name="Saranga D.J."/>
            <person name="Sato H."/>
            <person name="Schaeffer S.W."/>
            <person name="Schatz M.C."/>
            <person name="Schlenke T."/>
            <person name="Schwartz R."/>
            <person name="Segarra C."/>
            <person name="Singh R.S."/>
            <person name="Sirot L."/>
            <person name="Sirota M."/>
            <person name="Sisneros N.B."/>
            <person name="Smith C.D."/>
            <person name="Smith T.F."/>
            <person name="Spieth J."/>
            <person name="Stage D.E."/>
            <person name="Stark A."/>
            <person name="Stephan W."/>
            <person name="Strausberg R.L."/>
            <person name="Strempel S."/>
            <person name="Sturgill D."/>
            <person name="Sutton G."/>
            <person name="Sutton G.G."/>
            <person name="Tao W."/>
            <person name="Teichmann S."/>
            <person name="Tobari Y.N."/>
            <person name="Tomimura Y."/>
            <person name="Tsolas J.M."/>
            <person name="Valente V.L."/>
            <person name="Venter E."/>
            <person name="Venter J.C."/>
            <person name="Vicario S."/>
            <person name="Vieira F.G."/>
            <person name="Vilella A.J."/>
            <person name="Villasante A."/>
            <person name="Walenz B."/>
            <person name="Wang J."/>
            <person name="Wasserman M."/>
            <person name="Watts T."/>
            <person name="Wilson D."/>
            <person name="Wilson R.K."/>
            <person name="Wing R.A."/>
            <person name="Wolfner M.F."/>
            <person name="Wong A."/>
            <person name="Wong G.K."/>
            <person name="Wu C.I."/>
            <person name="Wu G."/>
            <person name="Yamamoto D."/>
            <person name="Yang H.P."/>
            <person name="Yang S.P."/>
            <person name="Yorke J.A."/>
            <person name="Yoshida K."/>
            <person name="Zdobnov E."/>
            <person name="Zhang P."/>
            <person name="Zhang Y."/>
            <person name="Zimin A.V."/>
            <person name="Baldwin J."/>
            <person name="Abdouelleil A."/>
            <person name="Abdulkadir J."/>
            <person name="Abebe A."/>
            <person name="Abera B."/>
            <person name="Abreu J."/>
            <person name="Acer S.C."/>
            <person name="Aftuck L."/>
            <person name="Alexander A."/>
            <person name="An P."/>
            <person name="Anderson E."/>
            <person name="Anderson S."/>
            <person name="Arachi H."/>
            <person name="Azer M."/>
            <person name="Bachantsang P."/>
            <person name="Barry A."/>
            <person name="Bayul T."/>
            <person name="Berlin A."/>
            <person name="Bessette D."/>
            <person name="Bloom T."/>
            <person name="Blye J."/>
            <person name="Boguslavskiy L."/>
            <person name="Bonnet C."/>
            <person name="Boukhgalter B."/>
            <person name="Bourzgui I."/>
            <person name="Brown A."/>
            <person name="Cahill P."/>
            <person name="Channer S."/>
            <person name="Cheshatsang Y."/>
            <person name="Chuda L."/>
            <person name="Citroen M."/>
            <person name="Collymore A."/>
            <person name="Cooke P."/>
            <person name="Costello M."/>
            <person name="D'Aco K."/>
            <person name="Daza R."/>
            <person name="De Haan G."/>
            <person name="DeGray S."/>
            <person name="DeMaso C."/>
            <person name="Dhargay N."/>
            <person name="Dooley K."/>
            <person name="Dooley E."/>
            <person name="Doricent M."/>
            <person name="Dorje P."/>
            <person name="Dorjee K."/>
            <person name="Dupes A."/>
            <person name="Elong R."/>
            <person name="Falk J."/>
            <person name="Farina A."/>
            <person name="Faro S."/>
            <person name="Ferguson D."/>
            <person name="Fisher S."/>
            <person name="Foley C.D."/>
            <person name="Franke A."/>
            <person name="Friedrich D."/>
            <person name="Gadbois L."/>
            <person name="Gearin G."/>
            <person name="Gearin C.R."/>
            <person name="Giannoukos G."/>
            <person name="Goode T."/>
            <person name="Graham J."/>
            <person name="Grandbois E."/>
            <person name="Grewal S."/>
            <person name="Gyaltsen K."/>
            <person name="Hafez N."/>
            <person name="Hagos B."/>
            <person name="Hall J."/>
            <person name="Henson C."/>
            <person name="Hollinger A."/>
            <person name="Honan T."/>
            <person name="Huard M.D."/>
            <person name="Hughes L."/>
            <person name="Hurhula B."/>
            <person name="Husby M.E."/>
            <person name="Kamat A."/>
            <person name="Kanga B."/>
            <person name="Kashin S."/>
            <person name="Khazanovich D."/>
            <person name="Kisner P."/>
            <person name="Lance K."/>
            <person name="Lara M."/>
            <person name="Lee W."/>
            <person name="Lennon N."/>
            <person name="Letendre F."/>
            <person name="LeVine R."/>
            <person name="Lipovsky A."/>
            <person name="Liu X."/>
            <person name="Liu J."/>
            <person name="Liu S."/>
            <person name="Lokyitsang T."/>
            <person name="Lokyitsang Y."/>
            <person name="Lubonja R."/>
            <person name="Lui A."/>
            <person name="MacDonald P."/>
            <person name="Magnisalis V."/>
            <person name="Maru K."/>
            <person name="Matthews C."/>
            <person name="McCusker W."/>
            <person name="McDonough S."/>
            <person name="Mehta T."/>
            <person name="Meldrim J."/>
            <person name="Meneus L."/>
            <person name="Mihai O."/>
            <person name="Mihalev A."/>
            <person name="Mihova T."/>
            <person name="Mittelman R."/>
            <person name="Mlenga V."/>
            <person name="Montmayeur A."/>
            <person name="Mulrain L."/>
            <person name="Navidi A."/>
            <person name="Naylor J."/>
            <person name="Negash T."/>
            <person name="Nguyen T."/>
            <person name="Nguyen N."/>
            <person name="Nicol R."/>
            <person name="Norbu C."/>
            <person name="Norbu N."/>
            <person name="Novod N."/>
            <person name="O'Neill B."/>
            <person name="Osman S."/>
            <person name="Markiewicz E."/>
            <person name="Oyono O.L."/>
            <person name="Patti C."/>
            <person name="Phunkhang P."/>
            <person name="Pierre F."/>
            <person name="Priest M."/>
            <person name="Raghuraman S."/>
            <person name="Rege F."/>
            <person name="Reyes R."/>
            <person name="Rise C."/>
            <person name="Rogov P."/>
            <person name="Ross K."/>
            <person name="Ryan E."/>
            <person name="Settipalli S."/>
            <person name="Shea T."/>
            <person name="Sherpa N."/>
            <person name="Shi L."/>
            <person name="Shih D."/>
            <person name="Sparrow T."/>
            <person name="Spaulding J."/>
            <person name="Stalker J."/>
            <person name="Stange-Thomann N."/>
            <person name="Stavropoulos S."/>
            <person name="Stone C."/>
            <person name="Strader C."/>
            <person name="Tesfaye S."/>
            <person name="Thomson T."/>
            <person name="Thoulutsang Y."/>
            <person name="Thoulutsang D."/>
            <person name="Topham K."/>
            <person name="Topping I."/>
            <person name="Tsamla T."/>
            <person name="Vassiliev H."/>
            <person name="Vo A."/>
            <person name="Wangchuk T."/>
            <person name="Wangdi T."/>
            <person name="Weiand M."/>
            <person name="Wilkinson J."/>
            <person name="Wilson A."/>
            <person name="Yadav S."/>
            <person name="Young G."/>
            <person name="Yu Q."/>
            <person name="Zembek L."/>
            <person name="Zhong D."/>
            <person name="Zimmer A."/>
            <person name="Zwirko Z."/>
            <person name="Jaffe D.B."/>
            <person name="Alvarez P."/>
            <person name="Brockman W."/>
            <person name="Butler J."/>
            <person name="Chin C."/>
            <person name="Gnerre S."/>
            <person name="Grabherr M."/>
            <person name="Kleber M."/>
            <person name="Mauceli E."/>
            <person name="MacCallum I."/>
        </authorList>
    </citation>
    <scope>NUCLEOTIDE SEQUENCE [LARGE SCALE GENOMIC DNA]</scope>
    <source>
        <strain evidence="3">Tucson 15010-1051.87</strain>
    </source>
</reference>
<evidence type="ECO:0000313" key="2">
    <source>
        <dbReference type="EMBL" id="KRF85673.1"/>
    </source>
</evidence>
<feature type="domain" description="MADF" evidence="1">
    <location>
        <begin position="31"/>
        <end position="126"/>
    </location>
</feature>
<name>A0A0Q9WLQ1_DROVI</name>
<dbReference type="EMBL" id="CH940659">
    <property type="protein sequence ID" value="KRF85673.1"/>
    <property type="molecule type" value="Genomic_DNA"/>
</dbReference>
<dbReference type="PANTHER" id="PTHR21505">
    <property type="entry name" value="MADF DOMAIN-CONTAINING PROTEIN-RELATED"/>
    <property type="match status" value="1"/>
</dbReference>
<dbReference type="SMART" id="SM00595">
    <property type="entry name" value="MADF"/>
    <property type="match status" value="1"/>
</dbReference>
<dbReference type="PANTHER" id="PTHR21505:SF12">
    <property type="entry name" value="MADF DOMAIN-CONTAINING PROTEIN-RELATED"/>
    <property type="match status" value="1"/>
</dbReference>
<organism evidence="2 3">
    <name type="scientific">Drosophila virilis</name>
    <name type="common">Fruit fly</name>
    <dbReference type="NCBI Taxonomy" id="7244"/>
    <lineage>
        <taxon>Eukaryota</taxon>
        <taxon>Metazoa</taxon>
        <taxon>Ecdysozoa</taxon>
        <taxon>Arthropoda</taxon>
        <taxon>Hexapoda</taxon>
        <taxon>Insecta</taxon>
        <taxon>Pterygota</taxon>
        <taxon>Neoptera</taxon>
        <taxon>Endopterygota</taxon>
        <taxon>Diptera</taxon>
        <taxon>Brachycera</taxon>
        <taxon>Muscomorpha</taxon>
        <taxon>Ephydroidea</taxon>
        <taxon>Drosophilidae</taxon>
        <taxon>Drosophila</taxon>
    </lineage>
</organism>
<dbReference type="PROSITE" id="PS51029">
    <property type="entry name" value="MADF"/>
    <property type="match status" value="1"/>
</dbReference>
<keyword evidence="3" id="KW-1185">Reference proteome</keyword>
<proteinExistence type="predicted"/>
<gene>
    <name evidence="2" type="primary">Dvir\GJ19741</name>
    <name evidence="2" type="ORF">Dvir_GJ19741</name>
</gene>
<evidence type="ECO:0000259" key="1">
    <source>
        <dbReference type="PROSITE" id="PS51029"/>
    </source>
</evidence>